<dbReference type="Pfam" id="PF08100">
    <property type="entry name" value="Dimerisation"/>
    <property type="match status" value="1"/>
</dbReference>
<evidence type="ECO:0000313" key="6">
    <source>
        <dbReference type="EMBL" id="ORX89365.1"/>
    </source>
</evidence>
<evidence type="ECO:0000259" key="4">
    <source>
        <dbReference type="Pfam" id="PF00891"/>
    </source>
</evidence>
<dbReference type="Gene3D" id="3.40.50.150">
    <property type="entry name" value="Vaccinia Virus protein VP39"/>
    <property type="match status" value="1"/>
</dbReference>
<dbReference type="OrthoDB" id="2329154at2759"/>
<dbReference type="InterPro" id="IPR012967">
    <property type="entry name" value="COMT_dimerisation"/>
</dbReference>
<dbReference type="GO" id="GO:0046983">
    <property type="term" value="F:protein dimerization activity"/>
    <property type="evidence" value="ECO:0007669"/>
    <property type="project" value="InterPro"/>
</dbReference>
<reference evidence="6 7" key="1">
    <citation type="submission" date="2016-07" db="EMBL/GenBank/DDBJ databases">
        <title>Pervasive Adenine N6-methylation of Active Genes in Fungi.</title>
        <authorList>
            <consortium name="DOE Joint Genome Institute"/>
            <person name="Mondo S.J."/>
            <person name="Dannebaum R.O."/>
            <person name="Kuo R.C."/>
            <person name="Labutti K."/>
            <person name="Haridas S."/>
            <person name="Kuo A."/>
            <person name="Salamov A."/>
            <person name="Ahrendt S.R."/>
            <person name="Lipzen A."/>
            <person name="Sullivan W."/>
            <person name="Andreopoulos W.B."/>
            <person name="Clum A."/>
            <person name="Lindquist E."/>
            <person name="Daum C."/>
            <person name="Ramamoorthy G.K."/>
            <person name="Gryganskyi A."/>
            <person name="Culley D."/>
            <person name="Magnuson J.K."/>
            <person name="James T.Y."/>
            <person name="O'Malley M.A."/>
            <person name="Stajich J.E."/>
            <person name="Spatafora J.W."/>
            <person name="Visel A."/>
            <person name="Grigoriev I.V."/>
        </authorList>
    </citation>
    <scope>NUCLEOTIDE SEQUENCE [LARGE SCALE GENOMIC DNA]</scope>
    <source>
        <strain evidence="6 7">CBS 931.73</strain>
    </source>
</reference>
<dbReference type="InParanoid" id="A0A1Y1XUK7"/>
<keyword evidence="1 6" id="KW-0489">Methyltransferase</keyword>
<dbReference type="InterPro" id="IPR036388">
    <property type="entry name" value="WH-like_DNA-bd_sf"/>
</dbReference>
<dbReference type="AlphaFoldDB" id="A0A1Y1XUK7"/>
<organism evidence="6 7">
    <name type="scientific">Basidiobolus meristosporus CBS 931.73</name>
    <dbReference type="NCBI Taxonomy" id="1314790"/>
    <lineage>
        <taxon>Eukaryota</taxon>
        <taxon>Fungi</taxon>
        <taxon>Fungi incertae sedis</taxon>
        <taxon>Zoopagomycota</taxon>
        <taxon>Entomophthoromycotina</taxon>
        <taxon>Basidiobolomycetes</taxon>
        <taxon>Basidiobolales</taxon>
        <taxon>Basidiobolaceae</taxon>
        <taxon>Basidiobolus</taxon>
    </lineage>
</organism>
<proteinExistence type="predicted"/>
<dbReference type="InterPro" id="IPR029063">
    <property type="entry name" value="SAM-dependent_MTases_sf"/>
</dbReference>
<evidence type="ECO:0000256" key="2">
    <source>
        <dbReference type="ARBA" id="ARBA00022679"/>
    </source>
</evidence>
<comment type="caution">
    <text evidence="6">The sequence shown here is derived from an EMBL/GenBank/DDBJ whole genome shotgun (WGS) entry which is preliminary data.</text>
</comment>
<dbReference type="SUPFAM" id="SSF53335">
    <property type="entry name" value="S-adenosyl-L-methionine-dependent methyltransferases"/>
    <property type="match status" value="1"/>
</dbReference>
<evidence type="ECO:0000256" key="1">
    <source>
        <dbReference type="ARBA" id="ARBA00022603"/>
    </source>
</evidence>
<dbReference type="SUPFAM" id="SSF46785">
    <property type="entry name" value="Winged helix' DNA-binding domain"/>
    <property type="match status" value="1"/>
</dbReference>
<evidence type="ECO:0000259" key="5">
    <source>
        <dbReference type="Pfam" id="PF08100"/>
    </source>
</evidence>
<keyword evidence="2 6" id="KW-0808">Transferase</keyword>
<dbReference type="GO" id="GO:0008171">
    <property type="term" value="F:O-methyltransferase activity"/>
    <property type="evidence" value="ECO:0007669"/>
    <property type="project" value="InterPro"/>
</dbReference>
<evidence type="ECO:0000256" key="3">
    <source>
        <dbReference type="ARBA" id="ARBA00022691"/>
    </source>
</evidence>
<dbReference type="PANTHER" id="PTHR43712:SF2">
    <property type="entry name" value="O-METHYLTRANSFERASE CICE"/>
    <property type="match status" value="1"/>
</dbReference>
<feature type="domain" description="O-methyltransferase dimerisation" evidence="5">
    <location>
        <begin position="83"/>
        <end position="159"/>
    </location>
</feature>
<dbReference type="PANTHER" id="PTHR43712">
    <property type="entry name" value="PUTATIVE (AFU_ORTHOLOGUE AFUA_4G14580)-RELATED"/>
    <property type="match status" value="1"/>
</dbReference>
<protein>
    <submittedName>
        <fullName evidence="6">S-adenosyl-L-methionine-dependent methyltransferase</fullName>
    </submittedName>
</protein>
<dbReference type="Gene3D" id="1.10.10.10">
    <property type="entry name" value="Winged helix-like DNA-binding domain superfamily/Winged helix DNA-binding domain"/>
    <property type="match status" value="1"/>
</dbReference>
<dbReference type="Pfam" id="PF00891">
    <property type="entry name" value="Methyltransf_2"/>
    <property type="match status" value="1"/>
</dbReference>
<dbReference type="CDD" id="cd02440">
    <property type="entry name" value="AdoMet_MTases"/>
    <property type="match status" value="1"/>
</dbReference>
<dbReference type="PROSITE" id="PS51683">
    <property type="entry name" value="SAM_OMT_II"/>
    <property type="match status" value="1"/>
</dbReference>
<dbReference type="GO" id="GO:0032259">
    <property type="term" value="P:methylation"/>
    <property type="evidence" value="ECO:0007669"/>
    <property type="project" value="UniProtKB-KW"/>
</dbReference>
<keyword evidence="7" id="KW-1185">Reference proteome</keyword>
<sequence length="420" mass="48046">MSPTSKTNADVSVMVIQLCQKLNELATYVAKEFEKHDIYNDAATICCGQSNLSLEAWKAVQQLSCSLDHLQSRILPPTTHITQLAGSYIESKAISELGNYRVADALQDGPLHLDELAQKVNAKPDMLERVLRTSIRLGLFQETEVGSRIYANNRTSDFLRSNHPKSQLGWIVYWSKEKYNTLTKFHHALDPNQKRTVFSEYFNTDDSIWVHYEKPENRHMIKVFSDSMIGLSELTNFGLVEDYDWSRHNGQTVADIGGGTGGFLRYLLKNRTELRGKLFDREAVIEQAKPAWEKNHPELLDRVTFQPGDFFKSVCPGADVYFMRWILHDWTDEQSIQILKCVRAAIPPNGLLLIADIVMSRDANTSDRIANQMDLMMGASSWAKERNEKEFKYLFQSSGFRFSRVWQLRAFSSIIEAVPC</sequence>
<name>A0A1Y1XUK7_9FUNG</name>
<dbReference type="EMBL" id="MCFE01000453">
    <property type="protein sequence ID" value="ORX89365.1"/>
    <property type="molecule type" value="Genomic_DNA"/>
</dbReference>
<dbReference type="InterPro" id="IPR001077">
    <property type="entry name" value="COMT_C"/>
</dbReference>
<dbReference type="InterPro" id="IPR016461">
    <property type="entry name" value="COMT-like"/>
</dbReference>
<dbReference type="InterPro" id="IPR036390">
    <property type="entry name" value="WH_DNA-bd_sf"/>
</dbReference>
<gene>
    <name evidence="6" type="ORF">K493DRAFT_305836</name>
</gene>
<keyword evidence="3" id="KW-0949">S-adenosyl-L-methionine</keyword>
<feature type="domain" description="O-methyltransferase C-terminal" evidence="4">
    <location>
        <begin position="216"/>
        <end position="401"/>
    </location>
</feature>
<evidence type="ECO:0000313" key="7">
    <source>
        <dbReference type="Proteomes" id="UP000193498"/>
    </source>
</evidence>
<dbReference type="Proteomes" id="UP000193498">
    <property type="component" value="Unassembled WGS sequence"/>
</dbReference>
<dbReference type="STRING" id="1314790.A0A1Y1XUK7"/>
<accession>A0A1Y1XUK7</accession>